<evidence type="ECO:0000256" key="1">
    <source>
        <dbReference type="SAM" id="MobiDB-lite"/>
    </source>
</evidence>
<proteinExistence type="predicted"/>
<feature type="region of interest" description="Disordered" evidence="1">
    <location>
        <begin position="1"/>
        <end position="132"/>
    </location>
</feature>
<dbReference type="EMBL" id="DF933843">
    <property type="protein sequence ID" value="GAM43283.1"/>
    <property type="molecule type" value="Genomic_DNA"/>
</dbReference>
<evidence type="ECO:0000313" key="2">
    <source>
        <dbReference type="EMBL" id="GAM43283.1"/>
    </source>
</evidence>
<name>A0A0B8N6Q2_TALPI</name>
<feature type="compositionally biased region" description="Polar residues" evidence="1">
    <location>
        <begin position="71"/>
        <end position="81"/>
    </location>
</feature>
<accession>A0A0B8N6Q2</accession>
<reference evidence="3" key="1">
    <citation type="journal article" date="2015" name="Genome Announc.">
        <title>Draft genome sequence of Talaromyces cellulolyticus strain Y-94, a source of lignocellulosic biomass-degrading enzymes.</title>
        <authorList>
            <person name="Fujii T."/>
            <person name="Koike H."/>
            <person name="Sawayama S."/>
            <person name="Yano S."/>
            <person name="Inoue H."/>
        </authorList>
    </citation>
    <scope>NUCLEOTIDE SEQUENCE [LARGE SCALE GENOMIC DNA]</scope>
    <source>
        <strain evidence="3">Y-94</strain>
    </source>
</reference>
<protein>
    <submittedName>
        <fullName evidence="2">Uncharacterized protein</fullName>
    </submittedName>
</protein>
<keyword evidence="3" id="KW-1185">Reference proteome</keyword>
<dbReference type="AlphaFoldDB" id="A0A0B8N6Q2"/>
<evidence type="ECO:0000313" key="3">
    <source>
        <dbReference type="Proteomes" id="UP000053095"/>
    </source>
</evidence>
<feature type="compositionally biased region" description="Polar residues" evidence="1">
    <location>
        <begin position="1"/>
        <end position="15"/>
    </location>
</feature>
<dbReference type="Proteomes" id="UP000053095">
    <property type="component" value="Unassembled WGS sequence"/>
</dbReference>
<sequence>MESAESSPEKQSTQKSHAELLQAFQSFKPAGRASSKTPQLPSTSRTQRSSTPATNAGQAIRAGMTAFELDSPSTAPSTQETTTRKRARRTPYTEQTEENESSDNDTPPSQTVKRPRQTPAKTSDKQASAIPKHVVEVQIHNDLARMEQVAQRSLQQIDSTTQGEKGRASMTPEVAASSIEGVQGQTLQYQNSDSLFVPQTVQSSKALATQLLKENQKFAEQLSQKNGTFLRSMPSTAVSYLEAKLARVTDEMTRLHKEKVDAIRLEYVAELQRDMDERQKVIDMLLQKPDV</sequence>
<organism evidence="2 3">
    <name type="scientific">Talaromyces pinophilus</name>
    <name type="common">Penicillium pinophilum</name>
    <dbReference type="NCBI Taxonomy" id="128442"/>
    <lineage>
        <taxon>Eukaryota</taxon>
        <taxon>Fungi</taxon>
        <taxon>Dikarya</taxon>
        <taxon>Ascomycota</taxon>
        <taxon>Pezizomycotina</taxon>
        <taxon>Eurotiomycetes</taxon>
        <taxon>Eurotiomycetidae</taxon>
        <taxon>Eurotiales</taxon>
        <taxon>Trichocomaceae</taxon>
        <taxon>Talaromyces</taxon>
        <taxon>Talaromyces sect. Talaromyces</taxon>
    </lineage>
</organism>
<gene>
    <name evidence="2" type="ORF">TCE0_047r17972</name>
</gene>
<feature type="compositionally biased region" description="Low complexity" evidence="1">
    <location>
        <begin position="41"/>
        <end position="54"/>
    </location>
</feature>